<proteinExistence type="predicted"/>
<dbReference type="Proteomes" id="UP000447434">
    <property type="component" value="Chromosome 21"/>
</dbReference>
<evidence type="ECO:0000313" key="3">
    <source>
        <dbReference type="Proteomes" id="UP000447434"/>
    </source>
</evidence>
<dbReference type="EMBL" id="WOCE01000021">
    <property type="protein sequence ID" value="KAE9589889.1"/>
    <property type="molecule type" value="Genomic_DNA"/>
</dbReference>
<dbReference type="EMBL" id="WOCE01000021">
    <property type="protein sequence ID" value="KAE9589876.1"/>
    <property type="molecule type" value="Genomic_DNA"/>
</dbReference>
<evidence type="ECO:0000313" key="1">
    <source>
        <dbReference type="EMBL" id="KAE9589876.1"/>
    </source>
</evidence>
<evidence type="ECO:0000313" key="2">
    <source>
        <dbReference type="EMBL" id="KAE9589889.1"/>
    </source>
</evidence>
<reference evidence="2" key="2">
    <citation type="journal article" date="2020" name="Nat. Commun.">
        <title>High-quality genome sequence of white lupin provides insight into soil exploration and seed quality.</title>
        <authorList>
            <person name="Hufnagel B."/>
            <person name="Marques A."/>
            <person name="Soriano A."/>
            <person name="Marques L."/>
            <person name="Divol F."/>
            <person name="Doumas P."/>
            <person name="Sallet E."/>
            <person name="Mancinotti D."/>
            <person name="Carrere S."/>
            <person name="Marande W."/>
            <person name="Arribat S."/>
            <person name="Keller J."/>
            <person name="Huneau C."/>
            <person name="Blein T."/>
            <person name="Aime D."/>
            <person name="Laguerre M."/>
            <person name="Taylor J."/>
            <person name="Schubert V."/>
            <person name="Nelson M."/>
            <person name="Geu-Flores F."/>
            <person name="Crespi M."/>
            <person name="Gallardo K."/>
            <person name="Delaux P.M."/>
            <person name="Salse J."/>
            <person name="Berges H."/>
            <person name="Guyot R."/>
            <person name="Gouzy J."/>
            <person name="Peret B."/>
        </authorList>
    </citation>
    <scope>NUCLEOTIDE SEQUENCE</scope>
    <source>
        <tissue evidence="2">Leaves</tissue>
    </source>
</reference>
<dbReference type="OrthoDB" id="272977at2759"/>
<gene>
    <name evidence="1" type="ORF">Lalb_Chr21g0313561</name>
    <name evidence="2" type="ORF">Lalb_Chr21g0313691</name>
</gene>
<reference evidence="3" key="1">
    <citation type="journal article" date="2020" name="Nat. Commun.">
        <title>Genome sequence of the cluster root forming white lupin.</title>
        <authorList>
            <person name="Hufnagel B."/>
            <person name="Marques A."/>
            <person name="Soriano A."/>
            <person name="Marques L."/>
            <person name="Divol F."/>
            <person name="Doumas P."/>
            <person name="Sallet E."/>
            <person name="Mancinotti D."/>
            <person name="Carrere S."/>
            <person name="Marande W."/>
            <person name="Arribat S."/>
            <person name="Keller J."/>
            <person name="Huneau C."/>
            <person name="Blein T."/>
            <person name="Aime D."/>
            <person name="Laguerre M."/>
            <person name="Taylor J."/>
            <person name="Schubert V."/>
            <person name="Nelson M."/>
            <person name="Geu-Flores F."/>
            <person name="Crespi M."/>
            <person name="Gallardo-Guerrero K."/>
            <person name="Delaux P.-M."/>
            <person name="Salse J."/>
            <person name="Berges H."/>
            <person name="Guyot R."/>
            <person name="Gouzy J."/>
            <person name="Peret B."/>
        </authorList>
    </citation>
    <scope>NUCLEOTIDE SEQUENCE [LARGE SCALE GENOMIC DNA]</scope>
    <source>
        <strain evidence="3">cv. Amiga</strain>
    </source>
</reference>
<organism evidence="2 3">
    <name type="scientific">Lupinus albus</name>
    <name type="common">White lupine</name>
    <name type="synonym">Lupinus termis</name>
    <dbReference type="NCBI Taxonomy" id="3870"/>
    <lineage>
        <taxon>Eukaryota</taxon>
        <taxon>Viridiplantae</taxon>
        <taxon>Streptophyta</taxon>
        <taxon>Embryophyta</taxon>
        <taxon>Tracheophyta</taxon>
        <taxon>Spermatophyta</taxon>
        <taxon>Magnoliopsida</taxon>
        <taxon>eudicotyledons</taxon>
        <taxon>Gunneridae</taxon>
        <taxon>Pentapetalae</taxon>
        <taxon>rosids</taxon>
        <taxon>fabids</taxon>
        <taxon>Fabales</taxon>
        <taxon>Fabaceae</taxon>
        <taxon>Papilionoideae</taxon>
        <taxon>50 kb inversion clade</taxon>
        <taxon>genistoids sensu lato</taxon>
        <taxon>core genistoids</taxon>
        <taxon>Genisteae</taxon>
        <taxon>Lupinus</taxon>
    </lineage>
</organism>
<keyword evidence="3" id="KW-1185">Reference proteome</keyword>
<sequence length="83" mass="9010">MLRGVLFYKVLEDLHAHLYNKGENGAAGTNMLESDDEVPTTTAFALTAHNSQPLFRRTRSVKGDIQTGLQIDGSYRVGSVDGG</sequence>
<protein>
    <submittedName>
        <fullName evidence="2">Uncharacterized protein</fullName>
    </submittedName>
</protein>
<dbReference type="AlphaFoldDB" id="A0A6A4NR85"/>
<accession>A0A6A4NR85</accession>
<comment type="caution">
    <text evidence="2">The sequence shown here is derived from an EMBL/GenBank/DDBJ whole genome shotgun (WGS) entry which is preliminary data.</text>
</comment>
<name>A0A6A4NR85_LUPAL</name>